<dbReference type="PANTHER" id="PTHR30328">
    <property type="entry name" value="TRANSCRIPTIONAL REPRESSOR"/>
    <property type="match status" value="1"/>
</dbReference>
<gene>
    <name evidence="4" type="ORF">FRZ67_16360</name>
</gene>
<dbReference type="PROSITE" id="PS50977">
    <property type="entry name" value="HTH_TETR_2"/>
    <property type="match status" value="1"/>
</dbReference>
<evidence type="ECO:0000259" key="3">
    <source>
        <dbReference type="PROSITE" id="PS50977"/>
    </source>
</evidence>
<protein>
    <submittedName>
        <fullName evidence="4">TetR/AcrR family transcriptional regulator</fullName>
    </submittedName>
</protein>
<dbReference type="Proteomes" id="UP000321533">
    <property type="component" value="Chromosome"/>
</dbReference>
<evidence type="ECO:0000256" key="1">
    <source>
        <dbReference type="ARBA" id="ARBA00023125"/>
    </source>
</evidence>
<accession>A0A5B8VCS7</accession>
<dbReference type="GO" id="GO:0003677">
    <property type="term" value="F:DNA binding"/>
    <property type="evidence" value="ECO:0007669"/>
    <property type="project" value="UniProtKB-UniRule"/>
</dbReference>
<evidence type="ECO:0000313" key="4">
    <source>
        <dbReference type="EMBL" id="QEC68803.1"/>
    </source>
</evidence>
<keyword evidence="1 2" id="KW-0238">DNA-binding</keyword>
<keyword evidence="5" id="KW-1185">Reference proteome</keyword>
<dbReference type="PANTHER" id="PTHR30328:SF54">
    <property type="entry name" value="HTH-TYPE TRANSCRIPTIONAL REPRESSOR SCO4008"/>
    <property type="match status" value="1"/>
</dbReference>
<dbReference type="EMBL" id="CP042435">
    <property type="protein sequence ID" value="QEC68803.1"/>
    <property type="molecule type" value="Genomic_DNA"/>
</dbReference>
<feature type="domain" description="HTH tetR-type" evidence="3">
    <location>
        <begin position="8"/>
        <end position="68"/>
    </location>
</feature>
<dbReference type="InterPro" id="IPR036271">
    <property type="entry name" value="Tet_transcr_reg_TetR-rel_C_sf"/>
</dbReference>
<dbReference type="InterPro" id="IPR050109">
    <property type="entry name" value="HTH-type_TetR-like_transc_reg"/>
</dbReference>
<proteinExistence type="predicted"/>
<evidence type="ECO:0000256" key="2">
    <source>
        <dbReference type="PROSITE-ProRule" id="PRU00335"/>
    </source>
</evidence>
<sequence length="204" mass="23612">MVKKQIDATAEQRILAAAKKIFLSRGLDGARMQDIADEAGINKAMLHYYFRSKDKLFEMIFEDIARHFMPRIVEIFESDQSLFQKIETFCGAYIDQVRQTPYLPVFVLSEATKRPSALMKKMFDNKKPPVHLFFQQVQKEIEKGIIKPINPVQLFLNMLSMCVFPFMAKPMLEHAAGITKKQFDALMEERKKMVPAFIIASIKK</sequence>
<dbReference type="SUPFAM" id="SSF48498">
    <property type="entry name" value="Tetracyclin repressor-like, C-terminal domain"/>
    <property type="match status" value="1"/>
</dbReference>
<dbReference type="OrthoDB" id="9789566at2"/>
<dbReference type="PRINTS" id="PR00455">
    <property type="entry name" value="HTHTETR"/>
</dbReference>
<dbReference type="Gene3D" id="1.10.357.10">
    <property type="entry name" value="Tetracycline Repressor, domain 2"/>
    <property type="match status" value="1"/>
</dbReference>
<dbReference type="KEGG" id="pgin:FRZ67_16360"/>
<dbReference type="AlphaFoldDB" id="A0A5B8VCS7"/>
<evidence type="ECO:0000313" key="5">
    <source>
        <dbReference type="Proteomes" id="UP000321533"/>
    </source>
</evidence>
<reference evidence="4 5" key="1">
    <citation type="journal article" date="2016" name="Int. J. Syst. Evol. Microbiol.">
        <title>Panacibacter ginsenosidivorans gen. nov., sp. nov., with ginsenoside converting activity isolated from soil of a ginseng field.</title>
        <authorList>
            <person name="Siddiqi M.Z."/>
            <person name="Muhammad Shafi S."/>
            <person name="Choi K.D."/>
            <person name="Im W.T."/>
        </authorList>
    </citation>
    <scope>NUCLEOTIDE SEQUENCE [LARGE SCALE GENOMIC DNA]</scope>
    <source>
        <strain evidence="4 5">Gsoil1550</strain>
    </source>
</reference>
<dbReference type="SUPFAM" id="SSF46689">
    <property type="entry name" value="Homeodomain-like"/>
    <property type="match status" value="1"/>
</dbReference>
<organism evidence="4 5">
    <name type="scientific">Panacibacter ginsenosidivorans</name>
    <dbReference type="NCBI Taxonomy" id="1813871"/>
    <lineage>
        <taxon>Bacteria</taxon>
        <taxon>Pseudomonadati</taxon>
        <taxon>Bacteroidota</taxon>
        <taxon>Chitinophagia</taxon>
        <taxon>Chitinophagales</taxon>
        <taxon>Chitinophagaceae</taxon>
        <taxon>Panacibacter</taxon>
    </lineage>
</organism>
<feature type="DNA-binding region" description="H-T-H motif" evidence="2">
    <location>
        <begin position="31"/>
        <end position="50"/>
    </location>
</feature>
<name>A0A5B8VCS7_9BACT</name>
<dbReference type="Pfam" id="PF00440">
    <property type="entry name" value="TetR_N"/>
    <property type="match status" value="1"/>
</dbReference>
<dbReference type="InterPro" id="IPR009057">
    <property type="entry name" value="Homeodomain-like_sf"/>
</dbReference>
<dbReference type="RefSeq" id="WP_147191193.1">
    <property type="nucleotide sequence ID" value="NZ_CP042435.1"/>
</dbReference>
<dbReference type="InterPro" id="IPR001647">
    <property type="entry name" value="HTH_TetR"/>
</dbReference>